<dbReference type="InterPro" id="IPR036397">
    <property type="entry name" value="RNaseH_sf"/>
</dbReference>
<evidence type="ECO:0000256" key="5">
    <source>
        <dbReference type="ARBA" id="ARBA00022705"/>
    </source>
</evidence>
<dbReference type="PANTHER" id="PTHR33568:SF3">
    <property type="entry name" value="DNA-DIRECTED DNA POLYMERASE"/>
    <property type="match status" value="1"/>
</dbReference>
<evidence type="ECO:0000256" key="3">
    <source>
        <dbReference type="ARBA" id="ARBA00022679"/>
    </source>
</evidence>
<dbReference type="GO" id="GO:0003677">
    <property type="term" value="F:DNA binding"/>
    <property type="evidence" value="ECO:0007669"/>
    <property type="project" value="UniProtKB-KW"/>
</dbReference>
<evidence type="ECO:0000259" key="9">
    <source>
        <dbReference type="Pfam" id="PF03175"/>
    </source>
</evidence>
<reference evidence="10" key="2">
    <citation type="submission" date="2016-06" db="EMBL/GenBank/DDBJ databases">
        <title>The genome of a short-lived fish provides insights into sex chromosome evolution and the genetic control of aging.</title>
        <authorList>
            <person name="Reichwald K."/>
            <person name="Felder M."/>
            <person name="Petzold A."/>
            <person name="Koch P."/>
            <person name="Groth M."/>
            <person name="Platzer M."/>
        </authorList>
    </citation>
    <scope>NUCLEOTIDE SEQUENCE</scope>
    <source>
        <tissue evidence="10">Brain</tissue>
    </source>
</reference>
<comment type="catalytic activity">
    <reaction evidence="8">
        <text>DNA(n) + a 2'-deoxyribonucleoside 5'-triphosphate = DNA(n+1) + diphosphate</text>
        <dbReference type="Rhea" id="RHEA:22508"/>
        <dbReference type="Rhea" id="RHEA-COMP:17339"/>
        <dbReference type="Rhea" id="RHEA-COMP:17340"/>
        <dbReference type="ChEBI" id="CHEBI:33019"/>
        <dbReference type="ChEBI" id="CHEBI:61560"/>
        <dbReference type="ChEBI" id="CHEBI:173112"/>
        <dbReference type="EC" id="2.7.7.7"/>
    </reaction>
</comment>
<evidence type="ECO:0000256" key="7">
    <source>
        <dbReference type="ARBA" id="ARBA00023125"/>
    </source>
</evidence>
<dbReference type="EMBL" id="HAEG01010893">
    <property type="protein sequence ID" value="SBR88318.1"/>
    <property type="molecule type" value="Transcribed_RNA"/>
</dbReference>
<keyword evidence="6" id="KW-0239">DNA-directed DNA polymerase</keyword>
<evidence type="ECO:0000256" key="2">
    <source>
        <dbReference type="ARBA" id="ARBA00012417"/>
    </source>
</evidence>
<feature type="domain" description="DNA-directed DNA polymerase family B mitochondria/virus" evidence="9">
    <location>
        <begin position="894"/>
        <end position="1059"/>
    </location>
</feature>
<evidence type="ECO:0000256" key="4">
    <source>
        <dbReference type="ARBA" id="ARBA00022695"/>
    </source>
</evidence>
<dbReference type="GO" id="GO:0000166">
    <property type="term" value="F:nucleotide binding"/>
    <property type="evidence" value="ECO:0007669"/>
    <property type="project" value="InterPro"/>
</dbReference>
<dbReference type="Gene3D" id="3.90.1600.10">
    <property type="entry name" value="Palm domain of DNA polymerase"/>
    <property type="match status" value="1"/>
</dbReference>
<dbReference type="EC" id="2.7.7.7" evidence="2"/>
<dbReference type="InterPro" id="IPR043502">
    <property type="entry name" value="DNA/RNA_pol_sf"/>
</dbReference>
<dbReference type="InterPro" id="IPR023211">
    <property type="entry name" value="DNA_pol_palm_dom_sf"/>
</dbReference>
<reference evidence="10" key="1">
    <citation type="submission" date="2016-05" db="EMBL/GenBank/DDBJ databases">
        <authorList>
            <person name="Lavstsen T."/>
            <person name="Jespersen J.S."/>
        </authorList>
    </citation>
    <scope>NUCLEOTIDE SEQUENCE</scope>
    <source>
        <tissue evidence="10">Brain</tissue>
    </source>
</reference>
<dbReference type="GO" id="GO:0006260">
    <property type="term" value="P:DNA replication"/>
    <property type="evidence" value="ECO:0007669"/>
    <property type="project" value="UniProtKB-KW"/>
</dbReference>
<dbReference type="Gene3D" id="1.10.287.690">
    <property type="entry name" value="Helix hairpin bin"/>
    <property type="match status" value="1"/>
</dbReference>
<accession>A0A1A8Q4C9</accession>
<sequence length="1338" mass="152616">MSENWFDELTDLCEVDDRLNVDLLDRILATPSEEDEEINSDNLVLTDWFDLSGLSEDEEASGSDILDDILASQAVSNEVDEILANSSQPSSEAINEILRQIASQTEVDDILANSSQPSPQAVNDILRQIENQQIGGSVNAAFNQREIRERVSFSAVNEPAEFYINLMQILNRFAERGSQIARANDRIQFEINTLHTTHHVIFNYDGSNMLIQLQQLLDRLVQSNEALAADNEFNFRLQVINNPFGGGKRKIETILDHELVNKKRCHLICPPEINQPLCFALSIAGLLNPSARDTELLNVAKNIHHQAGLHEQTPVSFSDVIRFENIVQRKIIIFYRSERTISKFESDFQDRSNPLFILLLNQHYYGIKNIKGFLGAKYFCSWCFTPYQNMNGHHCKWFCRVCNTDLCKRAETSLITCSDCNRICQNVICFQTHKTPVFRPQADTAVSPCEMFKKCAVCKCVYYIALGAISTQHVCPSTKCSVCKQSVVNDEHLCFIQLEKKDDGLTEKVVYYDTETFTDQNGVHTPFLICAKSDSGEVWENFGLDCIKDFIMQMRRPKFNNYTFVAHNARGFDAYIILRAMCQLKIVPKNILMQGCKILSFNDPDFGLRFIDSLSFFMMKLANLPAALGFTDKTKGYFPHRFSSLEHLDYNGPFPSVNDYGFEQMSPEHKTIFLEWYNDVTKQQLFDFKKEAMFYCMNDVEILRKACGIFREEFFNETGIDPLKSVTIASACMRVYRSKFLKPDTLAIPCPLGYRPQQKPFSSSSIVWLEWLSHSQNVNIQHALTPSGEHKVGSFVLDGYAVISGVEQGFEFMGCFFHGCPKCFLPSAICSLRKITFGEIYDKTIEKLQTLETVHRLKMNVIWEHDWQLMIKTDPDVKQFVSQFEPPPAPLSPREALYGGRTCPVQLRRTAQSDEKIHYVDFTSLYPYVNATQNYPIGHPKIHVKNFRDPSHYFGLIKAVVSPPRKLFFPVLPFKTSKGKLVFTLCRTCAEMNNQFDSCSHSASQRALTGVWVSVELNYALEAGYRLVKMIEVWDFEKRSKDVFAGYINTFLKQKQQASGFPEGLNDDESKRKYVQDYNIHQGVQLDVSKIQRNPAKRAISKLCLNSLWGKFGQRDDLVQTTFVQKPDEFFNLLFSGKHDVKFFSFVTSGAVMVQHSLTDNCLAAPGRSNNIFIAAFTTAHARLQLLNALNKLGNRVIYYDTDSIIYSVKQNEFALPTGSYLGDLTDELSGDSIQEFVSAGPKTYAYKTRDRQQVVIKAKGITQSFISSDQINFDSLAQLVEGYIAGGRGEFLQTQQEVIKRDKRELILSNVSFVKRFRVIFDKRRLFADGTTEPFGY</sequence>
<dbReference type="SUPFAM" id="SSF56672">
    <property type="entry name" value="DNA/RNA polymerases"/>
    <property type="match status" value="1"/>
</dbReference>
<organism evidence="10">
    <name type="scientific">Nothobranchius pienaari</name>
    <dbReference type="NCBI Taxonomy" id="704102"/>
    <lineage>
        <taxon>Eukaryota</taxon>
        <taxon>Metazoa</taxon>
        <taxon>Chordata</taxon>
        <taxon>Craniata</taxon>
        <taxon>Vertebrata</taxon>
        <taxon>Euteleostomi</taxon>
        <taxon>Actinopterygii</taxon>
        <taxon>Neopterygii</taxon>
        <taxon>Teleostei</taxon>
        <taxon>Neoteleostei</taxon>
        <taxon>Acanthomorphata</taxon>
        <taxon>Ovalentaria</taxon>
        <taxon>Atherinomorphae</taxon>
        <taxon>Cyprinodontiformes</taxon>
        <taxon>Nothobranchiidae</taxon>
        <taxon>Nothobranchius</taxon>
    </lineage>
</organism>
<dbReference type="Gene3D" id="3.30.420.10">
    <property type="entry name" value="Ribonuclease H-like superfamily/Ribonuclease H"/>
    <property type="match status" value="1"/>
</dbReference>
<gene>
    <name evidence="10" type="primary">si:busm1-180o5.3</name>
</gene>
<keyword evidence="7" id="KW-0238">DNA-binding</keyword>
<keyword evidence="5" id="KW-0235">DNA replication</keyword>
<feature type="domain" description="DNA-directed DNA polymerase family B mitochondria/virus" evidence="9">
    <location>
        <begin position="558"/>
        <end position="749"/>
    </location>
</feature>
<proteinExistence type="inferred from homology"/>
<dbReference type="Pfam" id="PF03175">
    <property type="entry name" value="DNA_pol_B_2"/>
    <property type="match status" value="3"/>
</dbReference>
<evidence type="ECO:0000313" key="10">
    <source>
        <dbReference type="EMBL" id="SBR88318.1"/>
    </source>
</evidence>
<comment type="similarity">
    <text evidence="1">Belongs to the DNA polymerase type-B family.</text>
</comment>
<dbReference type="PANTHER" id="PTHR33568">
    <property type="entry name" value="DNA POLYMERASE"/>
    <property type="match status" value="1"/>
</dbReference>
<evidence type="ECO:0000256" key="1">
    <source>
        <dbReference type="ARBA" id="ARBA00005755"/>
    </source>
</evidence>
<evidence type="ECO:0000256" key="6">
    <source>
        <dbReference type="ARBA" id="ARBA00022932"/>
    </source>
</evidence>
<keyword evidence="4" id="KW-0548">Nucleotidyltransferase</keyword>
<dbReference type="InterPro" id="IPR012337">
    <property type="entry name" value="RNaseH-like_sf"/>
</dbReference>
<evidence type="ECO:0000256" key="8">
    <source>
        <dbReference type="ARBA" id="ARBA00049244"/>
    </source>
</evidence>
<dbReference type="SUPFAM" id="SSF53098">
    <property type="entry name" value="Ribonuclease H-like"/>
    <property type="match status" value="1"/>
</dbReference>
<dbReference type="GO" id="GO:0003887">
    <property type="term" value="F:DNA-directed DNA polymerase activity"/>
    <property type="evidence" value="ECO:0007669"/>
    <property type="project" value="UniProtKB-KW"/>
</dbReference>
<feature type="domain" description="DNA-directed DNA polymerase family B mitochondria/virus" evidence="9">
    <location>
        <begin position="1092"/>
        <end position="1185"/>
    </location>
</feature>
<name>A0A1A8Q4C9_9TELE</name>
<protein>
    <recommendedName>
        <fullName evidence="2">DNA-directed DNA polymerase</fullName>
        <ecNumber evidence="2">2.7.7.7</ecNumber>
    </recommendedName>
</protein>
<keyword evidence="3" id="KW-0808">Transferase</keyword>
<dbReference type="InterPro" id="IPR004868">
    <property type="entry name" value="DNA-dir_DNA_pol_B_mt/vir"/>
</dbReference>